<reference evidence="1" key="2">
    <citation type="submission" date="2020-09" db="EMBL/GenBank/DDBJ databases">
        <authorList>
            <person name="Sun Q."/>
            <person name="Ohkuma M."/>
        </authorList>
    </citation>
    <scope>NUCLEOTIDE SEQUENCE</scope>
    <source>
        <strain evidence="1">JCM 4234</strain>
    </source>
</reference>
<keyword evidence="2" id="KW-1185">Reference proteome</keyword>
<sequence>MSEGPDEGPELTGSLVPLFVITEGRALPPDHEYDHTTLVTAQNAPAVAARTLSPEARKVTDLVADGFLSLAEVSAHTRLPLGIVRILVAQLDNDGLLLVRKPIPRAERVDRELLSAVLDGLRNQFGA</sequence>
<dbReference type="AlphaFoldDB" id="A0A918GVD7"/>
<evidence type="ECO:0008006" key="3">
    <source>
        <dbReference type="Google" id="ProtNLM"/>
    </source>
</evidence>
<dbReference type="Proteomes" id="UP000653493">
    <property type="component" value="Unassembled WGS sequence"/>
</dbReference>
<dbReference type="InterPro" id="IPR007995">
    <property type="entry name" value="DUF742"/>
</dbReference>
<evidence type="ECO:0000313" key="2">
    <source>
        <dbReference type="Proteomes" id="UP000653493"/>
    </source>
</evidence>
<dbReference type="EMBL" id="BMSL01000029">
    <property type="protein sequence ID" value="GGS63915.1"/>
    <property type="molecule type" value="Genomic_DNA"/>
</dbReference>
<protein>
    <recommendedName>
        <fullName evidence="3">DUF742 domain-containing protein</fullName>
    </recommendedName>
</protein>
<gene>
    <name evidence="1" type="ORF">GCM10010238_61220</name>
</gene>
<evidence type="ECO:0000313" key="1">
    <source>
        <dbReference type="EMBL" id="GGS63915.1"/>
    </source>
</evidence>
<dbReference type="Pfam" id="PF05331">
    <property type="entry name" value="DUF742"/>
    <property type="match status" value="1"/>
</dbReference>
<proteinExistence type="predicted"/>
<dbReference type="PANTHER" id="PTHR36221:SF1">
    <property type="entry name" value="DUF742 DOMAIN-CONTAINING PROTEIN"/>
    <property type="match status" value="1"/>
</dbReference>
<comment type="caution">
    <text evidence="1">The sequence shown here is derived from an EMBL/GenBank/DDBJ whole genome shotgun (WGS) entry which is preliminary data.</text>
</comment>
<dbReference type="PANTHER" id="PTHR36221">
    <property type="entry name" value="DUF742 DOMAIN-CONTAINING PROTEIN"/>
    <property type="match status" value="1"/>
</dbReference>
<organism evidence="1 2">
    <name type="scientific">Streptomyces griseoviridis</name>
    <dbReference type="NCBI Taxonomy" id="45398"/>
    <lineage>
        <taxon>Bacteria</taxon>
        <taxon>Bacillati</taxon>
        <taxon>Actinomycetota</taxon>
        <taxon>Actinomycetes</taxon>
        <taxon>Kitasatosporales</taxon>
        <taxon>Streptomycetaceae</taxon>
        <taxon>Streptomyces</taxon>
    </lineage>
</organism>
<accession>A0A918GVD7</accession>
<reference evidence="1" key="1">
    <citation type="journal article" date="2014" name="Int. J. Syst. Evol. Microbiol.">
        <title>Complete genome sequence of Corynebacterium casei LMG S-19264T (=DSM 44701T), isolated from a smear-ripened cheese.</title>
        <authorList>
            <consortium name="US DOE Joint Genome Institute (JGI-PGF)"/>
            <person name="Walter F."/>
            <person name="Albersmeier A."/>
            <person name="Kalinowski J."/>
            <person name="Ruckert C."/>
        </authorList>
    </citation>
    <scope>NUCLEOTIDE SEQUENCE</scope>
    <source>
        <strain evidence="1">JCM 4234</strain>
    </source>
</reference>
<name>A0A918GVD7_STRGD</name>